<accession>A0A845HCV0</accession>
<dbReference type="PANTHER" id="PTHR43167:SF1">
    <property type="entry name" value="PUTATIVE (AFU_ORTHOLOGUE AFUA_6G01830)-RELATED"/>
    <property type="match status" value="1"/>
</dbReference>
<evidence type="ECO:0000256" key="2">
    <source>
        <dbReference type="ARBA" id="ARBA00022679"/>
    </source>
</evidence>
<keyword evidence="1 4" id="KW-0489">Methyltransferase</keyword>
<reference evidence="4 5" key="1">
    <citation type="submission" date="2019-12" db="EMBL/GenBank/DDBJ databases">
        <title>Novel species isolated from a subtropical stream in China.</title>
        <authorList>
            <person name="Lu H."/>
        </authorList>
    </citation>
    <scope>NUCLEOTIDE SEQUENCE [LARGE SCALE GENOMIC DNA]</scope>
    <source>
        <strain evidence="4 5">FT107W</strain>
    </source>
</reference>
<dbReference type="Pfam" id="PF13578">
    <property type="entry name" value="Methyltransf_24"/>
    <property type="match status" value="1"/>
</dbReference>
<sequence length="226" mass="24628">MTTLTTNPVAPLLERLFDEASKVQISAIPAVAELSKDERDRLMHSKTEYINLYHRLKDVPLPVSRQTGELLYMLARSCNARNVIEFGTSFGISTLYLASALRDNGGGHLITSEFEPSKVERARGHLEEGGLLDLVDIRAGDALETLATDLPDQIDLLLLDGAKALYPEILGLVRSRLRPGALIIADNADMNPNYVAMVRSPASGFMSLPFAEDVELSVHIGAAVSE</sequence>
<dbReference type="SUPFAM" id="SSF53335">
    <property type="entry name" value="S-adenosyl-L-methionine-dependent methyltransferases"/>
    <property type="match status" value="1"/>
</dbReference>
<protein>
    <submittedName>
        <fullName evidence="4">O-methyltransferase</fullName>
    </submittedName>
</protein>
<comment type="caution">
    <text evidence="4">The sequence shown here is derived from an EMBL/GenBank/DDBJ whole genome shotgun (WGS) entry which is preliminary data.</text>
</comment>
<dbReference type="InterPro" id="IPR002935">
    <property type="entry name" value="SAM_O-MeTrfase"/>
</dbReference>
<name>A0A845HCV0_9BURK</name>
<dbReference type="Proteomes" id="UP000484875">
    <property type="component" value="Unassembled WGS sequence"/>
</dbReference>
<dbReference type="GO" id="GO:0032259">
    <property type="term" value="P:methylation"/>
    <property type="evidence" value="ECO:0007669"/>
    <property type="project" value="UniProtKB-KW"/>
</dbReference>
<dbReference type="RefSeq" id="WP_161088287.1">
    <property type="nucleotide sequence ID" value="NZ_WWCV01000002.1"/>
</dbReference>
<proteinExistence type="predicted"/>
<dbReference type="EMBL" id="WWCV01000002">
    <property type="protein sequence ID" value="MYN15445.1"/>
    <property type="molecule type" value="Genomic_DNA"/>
</dbReference>
<organism evidence="4 5">
    <name type="scientific">Duganella vulcania</name>
    <dbReference type="NCBI Taxonomy" id="2692166"/>
    <lineage>
        <taxon>Bacteria</taxon>
        <taxon>Pseudomonadati</taxon>
        <taxon>Pseudomonadota</taxon>
        <taxon>Betaproteobacteria</taxon>
        <taxon>Burkholderiales</taxon>
        <taxon>Oxalobacteraceae</taxon>
        <taxon>Telluria group</taxon>
        <taxon>Duganella</taxon>
    </lineage>
</organism>
<evidence type="ECO:0000256" key="3">
    <source>
        <dbReference type="ARBA" id="ARBA00022691"/>
    </source>
</evidence>
<dbReference type="PROSITE" id="PS51682">
    <property type="entry name" value="SAM_OMT_I"/>
    <property type="match status" value="1"/>
</dbReference>
<evidence type="ECO:0000256" key="1">
    <source>
        <dbReference type="ARBA" id="ARBA00022603"/>
    </source>
</evidence>
<dbReference type="InterPro" id="IPR029063">
    <property type="entry name" value="SAM-dependent_MTases_sf"/>
</dbReference>
<keyword evidence="5" id="KW-1185">Reference proteome</keyword>
<keyword evidence="2 4" id="KW-0808">Transferase</keyword>
<gene>
    <name evidence="4" type="ORF">GTP81_01630</name>
</gene>
<dbReference type="GO" id="GO:0008171">
    <property type="term" value="F:O-methyltransferase activity"/>
    <property type="evidence" value="ECO:0007669"/>
    <property type="project" value="InterPro"/>
</dbReference>
<dbReference type="CDD" id="cd02440">
    <property type="entry name" value="AdoMet_MTases"/>
    <property type="match status" value="1"/>
</dbReference>
<dbReference type="Gene3D" id="3.40.50.150">
    <property type="entry name" value="Vaccinia Virus protein VP39"/>
    <property type="match status" value="1"/>
</dbReference>
<evidence type="ECO:0000313" key="5">
    <source>
        <dbReference type="Proteomes" id="UP000484875"/>
    </source>
</evidence>
<keyword evidence="3" id="KW-0949">S-adenosyl-L-methionine</keyword>
<dbReference type="PANTHER" id="PTHR43167">
    <property type="entry name" value="PUTATIVE (AFU_ORTHOLOGUE AFUA_6G01830)-RELATED"/>
    <property type="match status" value="1"/>
</dbReference>
<evidence type="ECO:0000313" key="4">
    <source>
        <dbReference type="EMBL" id="MYN15445.1"/>
    </source>
</evidence>
<dbReference type="AlphaFoldDB" id="A0A845HCV0"/>